<feature type="repeat" description="TPR" evidence="1">
    <location>
        <begin position="38"/>
        <end position="71"/>
    </location>
</feature>
<comment type="caution">
    <text evidence="2">The sequence shown here is derived from an EMBL/GenBank/DDBJ whole genome shotgun (WGS) entry which is preliminary data.</text>
</comment>
<dbReference type="InterPro" id="IPR052758">
    <property type="entry name" value="SRC_co-chaperone"/>
</dbReference>
<sequence>MSGSLARIRIEKAEISCELKLAHKEIQSLKAKEHLSQLKTKKEAANVAFNAGRLQEAYDLYTAALKIDPENKDIGSRLYSNRALVLVKVGLFRRLRCWDLFSLSSP</sequence>
<dbReference type="PANTHER" id="PTHR44200">
    <property type="entry name" value="DNAJ HOMOLOG SUBFAMILY C MEMBER 7"/>
    <property type="match status" value="1"/>
</dbReference>
<evidence type="ECO:0000313" key="2">
    <source>
        <dbReference type="EMBL" id="RUS24318.1"/>
    </source>
</evidence>
<keyword evidence="1" id="KW-0802">TPR repeat</keyword>
<protein>
    <submittedName>
        <fullName evidence="2">Uncharacterized protein</fullName>
    </submittedName>
</protein>
<reference evidence="2 3" key="1">
    <citation type="journal article" date="2018" name="New Phytol.">
        <title>Phylogenomics of Endogonaceae and evolution of mycorrhizas within Mucoromycota.</title>
        <authorList>
            <person name="Chang Y."/>
            <person name="Desiro A."/>
            <person name="Na H."/>
            <person name="Sandor L."/>
            <person name="Lipzen A."/>
            <person name="Clum A."/>
            <person name="Barry K."/>
            <person name="Grigoriev I.V."/>
            <person name="Martin F.M."/>
            <person name="Stajich J.E."/>
            <person name="Smith M.E."/>
            <person name="Bonito G."/>
            <person name="Spatafora J.W."/>
        </authorList>
    </citation>
    <scope>NUCLEOTIDE SEQUENCE [LARGE SCALE GENOMIC DNA]</scope>
    <source>
        <strain evidence="2 3">AD002</strain>
    </source>
</reference>
<dbReference type="Proteomes" id="UP000274822">
    <property type="component" value="Unassembled WGS sequence"/>
</dbReference>
<dbReference type="EMBL" id="RBNJ01016391">
    <property type="protein sequence ID" value="RUS24318.1"/>
    <property type="molecule type" value="Genomic_DNA"/>
</dbReference>
<proteinExistence type="predicted"/>
<dbReference type="PANTHER" id="PTHR44200:SF1">
    <property type="entry name" value="DNAJ HOMOLOG SUBFAMILY C MEMBER 7"/>
    <property type="match status" value="1"/>
</dbReference>
<evidence type="ECO:0000313" key="3">
    <source>
        <dbReference type="Proteomes" id="UP000274822"/>
    </source>
</evidence>
<gene>
    <name evidence="2" type="ORF">BC938DRAFT_473780</name>
</gene>
<organism evidence="2 3">
    <name type="scientific">Jimgerdemannia flammicorona</name>
    <dbReference type="NCBI Taxonomy" id="994334"/>
    <lineage>
        <taxon>Eukaryota</taxon>
        <taxon>Fungi</taxon>
        <taxon>Fungi incertae sedis</taxon>
        <taxon>Mucoromycota</taxon>
        <taxon>Mucoromycotina</taxon>
        <taxon>Endogonomycetes</taxon>
        <taxon>Endogonales</taxon>
        <taxon>Endogonaceae</taxon>
        <taxon>Jimgerdemannia</taxon>
    </lineage>
</organism>
<dbReference type="AlphaFoldDB" id="A0A433Q3I6"/>
<dbReference type="InterPro" id="IPR019734">
    <property type="entry name" value="TPR_rpt"/>
</dbReference>
<keyword evidence="3" id="KW-1185">Reference proteome</keyword>
<accession>A0A433Q3I6</accession>
<dbReference type="PROSITE" id="PS50005">
    <property type="entry name" value="TPR"/>
    <property type="match status" value="1"/>
</dbReference>
<evidence type="ECO:0000256" key="1">
    <source>
        <dbReference type="PROSITE-ProRule" id="PRU00339"/>
    </source>
</evidence>
<dbReference type="InterPro" id="IPR011990">
    <property type="entry name" value="TPR-like_helical_dom_sf"/>
</dbReference>
<dbReference type="SUPFAM" id="SSF48452">
    <property type="entry name" value="TPR-like"/>
    <property type="match status" value="1"/>
</dbReference>
<dbReference type="Gene3D" id="1.25.40.10">
    <property type="entry name" value="Tetratricopeptide repeat domain"/>
    <property type="match status" value="1"/>
</dbReference>
<name>A0A433Q3I6_9FUNG</name>